<proteinExistence type="inferred from homology"/>
<keyword evidence="4 7" id="KW-0378">Hydrolase</keyword>
<dbReference type="PANTHER" id="PTHR11804">
    <property type="entry name" value="PROTEASE M3 THIMET OLIGOPEPTIDASE-RELATED"/>
    <property type="match status" value="1"/>
</dbReference>
<reference evidence="9 10" key="1">
    <citation type="journal article" date="2008" name="J. Bacteriol.">
        <title>Insights into plant cell wall degradation from the genome sequence of the soil bacterium Cellvibrio japonicus.</title>
        <authorList>
            <person name="Deboy R.T."/>
            <person name="Mongodin E.F."/>
            <person name="Fouts D.E."/>
            <person name="Tailford L.E."/>
            <person name="Khouri H."/>
            <person name="Emerson J.B."/>
            <person name="Mohamoud Y."/>
            <person name="Watkins K."/>
            <person name="Henrissat B."/>
            <person name="Gilbert H.J."/>
            <person name="Nelson K.E."/>
        </authorList>
    </citation>
    <scope>NUCLEOTIDE SEQUENCE [LARGE SCALE GENOMIC DNA]</scope>
    <source>
        <strain evidence="9 10">Ueda107</strain>
    </source>
</reference>
<feature type="domain" description="Peptidase M3A/M3B catalytic" evidence="8">
    <location>
        <begin position="257"/>
        <end position="693"/>
    </location>
</feature>
<dbReference type="Pfam" id="PF01432">
    <property type="entry name" value="Peptidase_M3"/>
    <property type="match status" value="1"/>
</dbReference>
<dbReference type="Gene3D" id="1.10.1370.10">
    <property type="entry name" value="Neurolysin, domain 3"/>
    <property type="match status" value="1"/>
</dbReference>
<evidence type="ECO:0000313" key="10">
    <source>
        <dbReference type="Proteomes" id="UP000001036"/>
    </source>
</evidence>
<dbReference type="OrthoDB" id="9773538at2"/>
<dbReference type="RefSeq" id="WP_012487666.1">
    <property type="nucleotide sequence ID" value="NC_010995.1"/>
</dbReference>
<dbReference type="PANTHER" id="PTHR11804:SF84">
    <property type="entry name" value="SACCHAROLYSIN"/>
    <property type="match status" value="1"/>
</dbReference>
<dbReference type="InterPro" id="IPR045090">
    <property type="entry name" value="Pept_M3A_M3B"/>
</dbReference>
<dbReference type="KEGG" id="cja:CJA_2059"/>
<dbReference type="AlphaFoldDB" id="B3PIB9"/>
<keyword evidence="10" id="KW-1185">Reference proteome</keyword>
<accession>B3PIB9</accession>
<keyword evidence="3 7" id="KW-0479">Metal-binding</keyword>
<dbReference type="Proteomes" id="UP000001036">
    <property type="component" value="Chromosome"/>
</dbReference>
<keyword evidence="5 7" id="KW-0862">Zinc</keyword>
<dbReference type="InterPro" id="IPR024079">
    <property type="entry name" value="MetalloPept_cat_dom_sf"/>
</dbReference>
<dbReference type="EMBL" id="CP000934">
    <property type="protein sequence ID" value="ACE83951.1"/>
    <property type="molecule type" value="Genomic_DNA"/>
</dbReference>
<protein>
    <submittedName>
        <fullName evidence="9">Peptidase family M3</fullName>
    </submittedName>
</protein>
<evidence type="ECO:0000256" key="4">
    <source>
        <dbReference type="ARBA" id="ARBA00022801"/>
    </source>
</evidence>
<organism evidence="9 10">
    <name type="scientific">Cellvibrio japonicus (strain Ueda107)</name>
    <name type="common">Pseudomonas fluorescens subsp. cellulosa</name>
    <dbReference type="NCBI Taxonomy" id="498211"/>
    <lineage>
        <taxon>Bacteria</taxon>
        <taxon>Pseudomonadati</taxon>
        <taxon>Pseudomonadota</taxon>
        <taxon>Gammaproteobacteria</taxon>
        <taxon>Cellvibrionales</taxon>
        <taxon>Cellvibrionaceae</taxon>
        <taxon>Cellvibrio</taxon>
    </lineage>
</organism>
<dbReference type="InterPro" id="IPR024077">
    <property type="entry name" value="Neurolysin/TOP_dom2"/>
</dbReference>
<dbReference type="SUPFAM" id="SSF55486">
    <property type="entry name" value="Metalloproteases ('zincins'), catalytic domain"/>
    <property type="match status" value="1"/>
</dbReference>
<evidence type="ECO:0000256" key="7">
    <source>
        <dbReference type="RuleBase" id="RU003435"/>
    </source>
</evidence>
<keyword evidence="6 7" id="KW-0482">Metalloprotease</keyword>
<evidence type="ECO:0000256" key="6">
    <source>
        <dbReference type="ARBA" id="ARBA00023049"/>
    </source>
</evidence>
<evidence type="ECO:0000313" key="9">
    <source>
        <dbReference type="EMBL" id="ACE83951.1"/>
    </source>
</evidence>
<dbReference type="GO" id="GO:0006518">
    <property type="term" value="P:peptide metabolic process"/>
    <property type="evidence" value="ECO:0007669"/>
    <property type="project" value="TreeGrafter"/>
</dbReference>
<dbReference type="Gene3D" id="3.40.390.10">
    <property type="entry name" value="Collagenase (Catalytic Domain)"/>
    <property type="match status" value="1"/>
</dbReference>
<dbReference type="HOGENOM" id="CLU_001805_2_1_6"/>
<evidence type="ECO:0000256" key="3">
    <source>
        <dbReference type="ARBA" id="ARBA00022723"/>
    </source>
</evidence>
<dbReference type="Gene3D" id="1.20.1050.40">
    <property type="entry name" value="Endopeptidase. Chain P, domain 1"/>
    <property type="match status" value="1"/>
</dbReference>
<dbReference type="GO" id="GO:0046872">
    <property type="term" value="F:metal ion binding"/>
    <property type="evidence" value="ECO:0007669"/>
    <property type="project" value="UniProtKB-UniRule"/>
</dbReference>
<comment type="similarity">
    <text evidence="1 7">Belongs to the peptidase M3 family.</text>
</comment>
<comment type="cofactor">
    <cofactor evidence="7">
        <name>Zn(2+)</name>
        <dbReference type="ChEBI" id="CHEBI:29105"/>
    </cofactor>
    <text evidence="7">Binds 1 zinc ion.</text>
</comment>
<evidence type="ECO:0000256" key="1">
    <source>
        <dbReference type="ARBA" id="ARBA00006040"/>
    </source>
</evidence>
<evidence type="ECO:0000256" key="2">
    <source>
        <dbReference type="ARBA" id="ARBA00022670"/>
    </source>
</evidence>
<dbReference type="eggNOG" id="COG0339">
    <property type="taxonomic scope" value="Bacteria"/>
</dbReference>
<dbReference type="GO" id="GO:0004222">
    <property type="term" value="F:metalloendopeptidase activity"/>
    <property type="evidence" value="ECO:0007669"/>
    <property type="project" value="InterPro"/>
</dbReference>
<keyword evidence="2 7" id="KW-0645">Protease</keyword>
<dbReference type="CDD" id="cd06455">
    <property type="entry name" value="M3A_TOP"/>
    <property type="match status" value="1"/>
</dbReference>
<sequence length="696" mass="79625">MTSTVHTRVNPPAITQRWNSLLTPVLMLVMVFITACSQKDETSDTASAVPAVAISWPTPDDREAASYIKDCQSDYDAVQSHLIPLRDPQKSYEALVLLNALNAIDLLLDKQMNYASLYANVHPNTAVREQAEFCEQQFVALISEISLLRPIYDKLVNVDTRQLDQQDQRLVTRLLRDYKRSGVDKDDATRARIKQLNEEINQIGQTFDKNIRQGARQLILGSVDDLKGLPQDYIDNHKPNSEGNIVLTTAYPDYVPFMQYAENDELRKQFYIIFRQQAYPENKAVLHQLVSKRHELAQLLGYENFSQYITEDKMIKSPANAQSFIDKVSAIADERAQVEYQQLLKRLQKINPEASQVADWQKMYVEALVKKEDYQVDAQEVRQYFHYANVRQGIFDLTQAMFGIQIKPWQTDTWHTSVNAYEIWDGESLIGRFYLDMHPREGKYKHAAAFTILSGVSGVQLPLAALVCNFPGGDGSSGLMEHADVETFLHEFGHLLHAIFGGTKQRWVYFSGIRAEWDFVEAPSQMLEEWVWDTETLATFARNDKGEVIPPALVEKMISARDFGRGMWTKHQLFYAALSLGVYNGDPAQLELDNLMAKIQAKYSPFGYVDDTYFYTSFGHLNGYSSIYYTYMWSLVIAADMHAEFLKYGLRNPEIAHKYRTTVLEPGGTKDADQLVQDFLGRPYNFDAFARDLSIH</sequence>
<evidence type="ECO:0000259" key="8">
    <source>
        <dbReference type="Pfam" id="PF01432"/>
    </source>
</evidence>
<dbReference type="InterPro" id="IPR024080">
    <property type="entry name" value="Neurolysin/TOP_N"/>
</dbReference>
<gene>
    <name evidence="9" type="ordered locus">CJA_2059</name>
</gene>
<name>B3PIB9_CELJU</name>
<dbReference type="GO" id="GO:0006508">
    <property type="term" value="P:proteolysis"/>
    <property type="evidence" value="ECO:0007669"/>
    <property type="project" value="UniProtKB-KW"/>
</dbReference>
<dbReference type="STRING" id="498211.CJA_2059"/>
<dbReference type="InterPro" id="IPR001567">
    <property type="entry name" value="Pept_M3A_M3B_dom"/>
</dbReference>
<evidence type="ECO:0000256" key="5">
    <source>
        <dbReference type="ARBA" id="ARBA00022833"/>
    </source>
</evidence>